<dbReference type="RefSeq" id="WP_163693991.1">
    <property type="nucleotide sequence ID" value="NZ_FXTW01000003.1"/>
</dbReference>
<protein>
    <recommendedName>
        <fullName evidence="3">Sugar epimerase</fullName>
    </recommendedName>
</protein>
<dbReference type="InterPro" id="IPR011051">
    <property type="entry name" value="RmlC_Cupin_sf"/>
</dbReference>
<evidence type="ECO:0000313" key="2">
    <source>
        <dbReference type="Proteomes" id="UP000468443"/>
    </source>
</evidence>
<sequence>MPEARLYTGEDFGDDRGILRFFNTFDLSSIRRMYEIRPSNTSYFRGWQGHKIESKWFYCLSGSLNIWLVKVDNFESPSPELNPKAFELKVEEPSILEVPGGYATGIQALRANSGLMVFSDYSLRESKADDYRYPKDLWVING</sequence>
<dbReference type="AlphaFoldDB" id="A0A6P0UE88"/>
<dbReference type="Proteomes" id="UP000468443">
    <property type="component" value="Unassembled WGS sequence"/>
</dbReference>
<comment type="caution">
    <text evidence="1">The sequence shown here is derived from an EMBL/GenBank/DDBJ whole genome shotgun (WGS) entry which is preliminary data.</text>
</comment>
<dbReference type="Gene3D" id="2.60.120.10">
    <property type="entry name" value="Jelly Rolls"/>
    <property type="match status" value="1"/>
</dbReference>
<gene>
    <name evidence="1" type="ORF">GWK09_13465</name>
</gene>
<evidence type="ECO:0008006" key="3">
    <source>
        <dbReference type="Google" id="ProtNLM"/>
    </source>
</evidence>
<organism evidence="1 2">
    <name type="scientific">Muriicola jejuensis</name>
    <dbReference type="NCBI Taxonomy" id="504488"/>
    <lineage>
        <taxon>Bacteria</taxon>
        <taxon>Pseudomonadati</taxon>
        <taxon>Bacteroidota</taxon>
        <taxon>Flavobacteriia</taxon>
        <taxon>Flavobacteriales</taxon>
        <taxon>Flavobacteriaceae</taxon>
        <taxon>Muriicola</taxon>
    </lineage>
</organism>
<dbReference type="EMBL" id="JAABOP010000005">
    <property type="protein sequence ID" value="NER11535.1"/>
    <property type="molecule type" value="Genomic_DNA"/>
</dbReference>
<accession>A0A6P0UE88</accession>
<evidence type="ECO:0000313" key="1">
    <source>
        <dbReference type="EMBL" id="NER11535.1"/>
    </source>
</evidence>
<dbReference type="InterPro" id="IPR014710">
    <property type="entry name" value="RmlC-like_jellyroll"/>
</dbReference>
<name>A0A6P0UE88_9FLAO</name>
<reference evidence="1 2" key="1">
    <citation type="submission" date="2020-01" db="EMBL/GenBank/DDBJ databases">
        <title>Muriicola jejuensis KCTC 22299.</title>
        <authorList>
            <person name="Wang G."/>
        </authorList>
    </citation>
    <scope>NUCLEOTIDE SEQUENCE [LARGE SCALE GENOMIC DNA]</scope>
    <source>
        <strain evidence="1 2">KCTC 22299</strain>
    </source>
</reference>
<keyword evidence="2" id="KW-1185">Reference proteome</keyword>
<dbReference type="SUPFAM" id="SSF51182">
    <property type="entry name" value="RmlC-like cupins"/>
    <property type="match status" value="1"/>
</dbReference>
<proteinExistence type="predicted"/>